<organism evidence="2 3">
    <name type="scientific">Prorocentrum cordatum</name>
    <dbReference type="NCBI Taxonomy" id="2364126"/>
    <lineage>
        <taxon>Eukaryota</taxon>
        <taxon>Sar</taxon>
        <taxon>Alveolata</taxon>
        <taxon>Dinophyceae</taxon>
        <taxon>Prorocentrales</taxon>
        <taxon>Prorocentraceae</taxon>
        <taxon>Prorocentrum</taxon>
    </lineage>
</organism>
<feature type="non-terminal residue" evidence="2">
    <location>
        <position position="1"/>
    </location>
</feature>
<keyword evidence="3" id="KW-1185">Reference proteome</keyword>
<protein>
    <submittedName>
        <fullName evidence="2">Uncharacterized protein</fullName>
    </submittedName>
</protein>
<sequence>QDPEDPQSELMKALGLSGKDKKKDKDSDIMKALGLAGKDKEKEKDSNSALMKALGLGGKDKEKEQDPNSALMKALGLGGKDDAKASAKDDDEEDESQGWLKTLQDHLKKASEGKHVKGAAEDLHKKADFAPEAEGRGISKEERKALQQQIAALKKQSEEAELKA</sequence>
<feature type="region of interest" description="Disordered" evidence="1">
    <location>
        <begin position="38"/>
        <end position="144"/>
    </location>
</feature>
<evidence type="ECO:0000313" key="2">
    <source>
        <dbReference type="EMBL" id="CAK0808324.1"/>
    </source>
</evidence>
<reference evidence="2" key="1">
    <citation type="submission" date="2023-10" db="EMBL/GenBank/DDBJ databases">
        <authorList>
            <person name="Chen Y."/>
            <person name="Shah S."/>
            <person name="Dougan E. K."/>
            <person name="Thang M."/>
            <person name="Chan C."/>
        </authorList>
    </citation>
    <scope>NUCLEOTIDE SEQUENCE [LARGE SCALE GENOMIC DNA]</scope>
</reference>
<evidence type="ECO:0000256" key="1">
    <source>
        <dbReference type="SAM" id="MobiDB-lite"/>
    </source>
</evidence>
<feature type="compositionally biased region" description="Basic and acidic residues" evidence="1">
    <location>
        <begin position="79"/>
        <end position="88"/>
    </location>
</feature>
<dbReference type="Proteomes" id="UP001189429">
    <property type="component" value="Unassembled WGS sequence"/>
</dbReference>
<dbReference type="EMBL" id="CAUYUJ010004140">
    <property type="protein sequence ID" value="CAK0808324.1"/>
    <property type="molecule type" value="Genomic_DNA"/>
</dbReference>
<feature type="compositionally biased region" description="Basic and acidic residues" evidence="1">
    <location>
        <begin position="103"/>
        <end position="144"/>
    </location>
</feature>
<comment type="caution">
    <text evidence="2">The sequence shown here is derived from an EMBL/GenBank/DDBJ whole genome shotgun (WGS) entry which is preliminary data.</text>
</comment>
<evidence type="ECO:0000313" key="3">
    <source>
        <dbReference type="Proteomes" id="UP001189429"/>
    </source>
</evidence>
<gene>
    <name evidence="2" type="ORF">PCOR1329_LOCUS13959</name>
</gene>
<feature type="non-terminal residue" evidence="2">
    <location>
        <position position="164"/>
    </location>
</feature>
<name>A0ABN9QVW5_9DINO</name>
<accession>A0ABN9QVW5</accession>
<proteinExistence type="predicted"/>